<dbReference type="EMBL" id="JAMGTK010000031">
    <property type="protein sequence ID" value="MDK4512957.1"/>
    <property type="molecule type" value="Genomic_DNA"/>
</dbReference>
<comment type="caution">
    <text evidence="2">The sequence shown here is derived from an EMBL/GenBank/DDBJ whole genome shotgun (WGS) entry which is preliminary data.</text>
</comment>
<protein>
    <submittedName>
        <fullName evidence="2">Type II toxin-antitoxin system HicB family antitoxin</fullName>
    </submittedName>
</protein>
<evidence type="ECO:0000313" key="3">
    <source>
        <dbReference type="Proteomes" id="UP001173223"/>
    </source>
</evidence>
<organism evidence="2 3">
    <name type="scientific">Fusobacterium necrophorum</name>
    <dbReference type="NCBI Taxonomy" id="859"/>
    <lineage>
        <taxon>Bacteria</taxon>
        <taxon>Fusobacteriati</taxon>
        <taxon>Fusobacteriota</taxon>
        <taxon>Fusobacteriia</taxon>
        <taxon>Fusobacteriales</taxon>
        <taxon>Fusobacteriaceae</taxon>
        <taxon>Fusobacterium</taxon>
    </lineage>
</organism>
<dbReference type="InterPro" id="IPR031807">
    <property type="entry name" value="HicB-like"/>
</dbReference>
<dbReference type="PANTHER" id="PTHR34504:SF2">
    <property type="entry name" value="UPF0150 PROTEIN SSL0259"/>
    <property type="match status" value="1"/>
</dbReference>
<dbReference type="Proteomes" id="UP001173223">
    <property type="component" value="Unassembled WGS sequence"/>
</dbReference>
<reference evidence="2" key="2">
    <citation type="submission" date="2022-04" db="EMBL/GenBank/DDBJ databases">
        <authorList>
            <person name="Livingstone P.G."/>
        </authorList>
    </citation>
    <scope>NUCLEOTIDE SEQUENCE</scope>
    <source>
        <strain evidence="2">BRON_8</strain>
    </source>
</reference>
<dbReference type="InterPro" id="IPR035069">
    <property type="entry name" value="TTHA1013/TTHA0281-like"/>
</dbReference>
<dbReference type="InterPro" id="IPR051404">
    <property type="entry name" value="TA_system_antitoxin"/>
</dbReference>
<name>A0AAW6WEU1_9FUSO</name>
<accession>A0AAW6WEU1</accession>
<sequence>MKEKYIYPCVIYEEDNVFYAEFKDFDGCFTDGDSIEEVIVNAKDVLEGTIFSLLKNNLKVPEPTLRKLELEKGQFLVYVDVWMTPIIDKVRNQTIKKTLTIPKWLNDEAEKYSVNFSNLLQVAIKNYLNIQEKEGV</sequence>
<dbReference type="Pfam" id="PF15919">
    <property type="entry name" value="HicB_lk_antitox"/>
    <property type="match status" value="1"/>
</dbReference>
<dbReference type="AlphaFoldDB" id="A0AAW6WEU1"/>
<evidence type="ECO:0000259" key="1">
    <source>
        <dbReference type="Pfam" id="PF15919"/>
    </source>
</evidence>
<reference evidence="2" key="1">
    <citation type="journal article" date="2022" name="Gene">
        <title>A genome-led study on the pathogenesis of Fusobacterium necrophorum infections.</title>
        <authorList>
            <person name="Thapa G."/>
            <person name="Jayal A."/>
            <person name="Sikazwe E."/>
            <person name="Perry T."/>
            <person name="Mohammed Al Balushi A."/>
            <person name="Livingstone P."/>
        </authorList>
    </citation>
    <scope>NUCLEOTIDE SEQUENCE</scope>
    <source>
        <strain evidence="2">BRON_8</strain>
    </source>
</reference>
<dbReference type="RefSeq" id="WP_285049434.1">
    <property type="nucleotide sequence ID" value="NZ_JAMGTK010000031.1"/>
</dbReference>
<gene>
    <name evidence="2" type="ORF">MWG07_11920</name>
</gene>
<feature type="domain" description="HicB-like antitoxin of toxin-antitoxin system" evidence="1">
    <location>
        <begin position="7"/>
        <end position="113"/>
    </location>
</feature>
<keyword evidence="3" id="KW-1185">Reference proteome</keyword>
<dbReference type="PANTHER" id="PTHR34504">
    <property type="entry name" value="ANTITOXIN HICB"/>
    <property type="match status" value="1"/>
</dbReference>
<dbReference type="Gene3D" id="3.30.160.250">
    <property type="match status" value="1"/>
</dbReference>
<proteinExistence type="predicted"/>
<evidence type="ECO:0000313" key="2">
    <source>
        <dbReference type="EMBL" id="MDK4512957.1"/>
    </source>
</evidence>
<dbReference type="SUPFAM" id="SSF143100">
    <property type="entry name" value="TTHA1013/TTHA0281-like"/>
    <property type="match status" value="1"/>
</dbReference>